<dbReference type="InterPro" id="IPR020846">
    <property type="entry name" value="MFS_dom"/>
</dbReference>
<keyword evidence="2 6" id="KW-0812">Transmembrane</keyword>
<dbReference type="InterPro" id="IPR036259">
    <property type="entry name" value="MFS_trans_sf"/>
</dbReference>
<reference evidence="8" key="1">
    <citation type="submission" date="2020-03" db="EMBL/GenBank/DDBJ databases">
        <title>Site-based positive gene gene selection in Geosmithia morbida across the United States reveals a broad range of putative effectors and factors for local host and environmental adapation.</title>
        <authorList>
            <person name="Onufrak A."/>
            <person name="Murdoch R.W."/>
            <person name="Gazis R."/>
            <person name="Huff M."/>
            <person name="Staton M."/>
            <person name="Klingeman W."/>
            <person name="Hadziabdic D."/>
        </authorList>
    </citation>
    <scope>NUCLEOTIDE SEQUENCE</scope>
    <source>
        <strain evidence="8">1262</strain>
    </source>
</reference>
<sequence>SSSNSNSGDKHHEHVRTRDIEKGCYGGGRRDGRDSDGGIDDDDDDDDDKDGSSSQHRNDLVPAATVGEPSGEGLYACEADCPPCRTRSRAASSTRSRTVVVVPRSKRRGLLGRFSVIPEVERPYDYRNSTKWAITAALGRRTIYLTSFSLFFVFSVLCAVSTNMTMLIVFRTCSGATSASVQAVGAGTIADIWESYERGRAMSFFYLGPLLGPLIAPIIGGVLSEELGWQATMWFLAIYGFCCIIVLTCFLPETVSAPNGHGKSSSTQPQGQRGQQPGQQQVGEPVADSSLSRTVTAGSAREKTRRLASVAKNFLVDPLSVLLFLRFPPVALTVIIGAIAFGSLYVSNITLQHTYDLPPYSFNQIIVGLLYAPPGLGYITASLFGGRWIDKIMAREARKANRYDVNGKLILLPEDRMRENLWIANIVYPAALIVFGWTLHYGVHWIVPSIALYFFGVASMLVFSSVTTMLTEFVRKKSSAGVAVNNFVRNILSAIAVVVTSEWIDAVGTGWVLTTVGLACIVVGFSGILALRKNATRWRIDMDKILQDQGQQS</sequence>
<feature type="transmembrane region" description="Helical" evidence="6">
    <location>
        <begin position="510"/>
        <end position="531"/>
    </location>
</feature>
<keyword evidence="3 6" id="KW-1133">Transmembrane helix</keyword>
<dbReference type="OrthoDB" id="3936150at2759"/>
<gene>
    <name evidence="8" type="ORF">GMORB2_2597</name>
</gene>
<feature type="compositionally biased region" description="Basic and acidic residues" evidence="5">
    <location>
        <begin position="8"/>
        <end position="36"/>
    </location>
</feature>
<keyword evidence="4 6" id="KW-0472">Membrane</keyword>
<dbReference type="Pfam" id="PF07690">
    <property type="entry name" value="MFS_1"/>
    <property type="match status" value="1"/>
</dbReference>
<dbReference type="Proteomes" id="UP000749293">
    <property type="component" value="Unassembled WGS sequence"/>
</dbReference>
<evidence type="ECO:0000313" key="9">
    <source>
        <dbReference type="Proteomes" id="UP000749293"/>
    </source>
</evidence>
<dbReference type="PANTHER" id="PTHR23502:SF5">
    <property type="entry name" value="QUINIDINE RESISTANCE PROTEIN 3"/>
    <property type="match status" value="1"/>
</dbReference>
<feature type="region of interest" description="Disordered" evidence="5">
    <location>
        <begin position="260"/>
        <end position="298"/>
    </location>
</feature>
<feature type="non-terminal residue" evidence="8">
    <location>
        <position position="1"/>
    </location>
</feature>
<feature type="transmembrane region" description="Helical" evidence="6">
    <location>
        <begin position="487"/>
        <end position="504"/>
    </location>
</feature>
<dbReference type="GO" id="GO:0010509">
    <property type="term" value="P:intracellular polyamine homeostasis"/>
    <property type="evidence" value="ECO:0007669"/>
    <property type="project" value="TreeGrafter"/>
</dbReference>
<feature type="region of interest" description="Disordered" evidence="5">
    <location>
        <begin position="1"/>
        <end position="69"/>
    </location>
</feature>
<dbReference type="RefSeq" id="XP_035319762.1">
    <property type="nucleotide sequence ID" value="XM_035464576.1"/>
</dbReference>
<dbReference type="Gene3D" id="1.20.1720.10">
    <property type="entry name" value="Multidrug resistance protein D"/>
    <property type="match status" value="1"/>
</dbReference>
<evidence type="ECO:0000259" key="7">
    <source>
        <dbReference type="PROSITE" id="PS50850"/>
    </source>
</evidence>
<evidence type="ECO:0000256" key="5">
    <source>
        <dbReference type="SAM" id="MobiDB-lite"/>
    </source>
</evidence>
<protein>
    <submittedName>
        <fullName evidence="8">Major Facilitator Superfamily</fullName>
    </submittedName>
</protein>
<feature type="domain" description="Major facilitator superfamily (MFS) profile" evidence="7">
    <location>
        <begin position="59"/>
        <end position="535"/>
    </location>
</feature>
<name>A0A9P4YQW3_9HYPO</name>
<comment type="subcellular location">
    <subcellularLocation>
        <location evidence="1">Membrane</location>
        <topology evidence="1">Multi-pass membrane protein</topology>
    </subcellularLocation>
</comment>
<dbReference type="GO" id="GO:0005886">
    <property type="term" value="C:plasma membrane"/>
    <property type="evidence" value="ECO:0007669"/>
    <property type="project" value="TreeGrafter"/>
</dbReference>
<evidence type="ECO:0000256" key="2">
    <source>
        <dbReference type="ARBA" id="ARBA00022692"/>
    </source>
</evidence>
<feature type="compositionally biased region" description="Low complexity" evidence="5">
    <location>
        <begin position="268"/>
        <end position="281"/>
    </location>
</feature>
<evidence type="ECO:0000313" key="8">
    <source>
        <dbReference type="EMBL" id="KAF4121110.1"/>
    </source>
</evidence>
<dbReference type="SUPFAM" id="SSF103473">
    <property type="entry name" value="MFS general substrate transporter"/>
    <property type="match status" value="1"/>
</dbReference>
<organism evidence="8 9">
    <name type="scientific">Geosmithia morbida</name>
    <dbReference type="NCBI Taxonomy" id="1094350"/>
    <lineage>
        <taxon>Eukaryota</taxon>
        <taxon>Fungi</taxon>
        <taxon>Dikarya</taxon>
        <taxon>Ascomycota</taxon>
        <taxon>Pezizomycotina</taxon>
        <taxon>Sordariomycetes</taxon>
        <taxon>Hypocreomycetidae</taxon>
        <taxon>Hypocreales</taxon>
        <taxon>Bionectriaceae</taxon>
        <taxon>Geosmithia</taxon>
    </lineage>
</organism>
<keyword evidence="9" id="KW-1185">Reference proteome</keyword>
<dbReference type="InterPro" id="IPR011701">
    <property type="entry name" value="MFS"/>
</dbReference>
<feature type="transmembrane region" description="Helical" evidence="6">
    <location>
        <begin position="204"/>
        <end position="223"/>
    </location>
</feature>
<dbReference type="EMBL" id="JAANYQ010000014">
    <property type="protein sequence ID" value="KAF4121110.1"/>
    <property type="molecule type" value="Genomic_DNA"/>
</dbReference>
<evidence type="ECO:0000256" key="1">
    <source>
        <dbReference type="ARBA" id="ARBA00004141"/>
    </source>
</evidence>
<dbReference type="GeneID" id="55968827"/>
<feature type="transmembrane region" description="Helical" evidence="6">
    <location>
        <begin position="445"/>
        <end position="466"/>
    </location>
</feature>
<accession>A0A9P4YQW3</accession>
<evidence type="ECO:0000256" key="6">
    <source>
        <dbReference type="SAM" id="Phobius"/>
    </source>
</evidence>
<feature type="transmembrane region" description="Helical" evidence="6">
    <location>
        <begin position="321"/>
        <end position="345"/>
    </location>
</feature>
<dbReference type="PANTHER" id="PTHR23502">
    <property type="entry name" value="MAJOR FACILITATOR SUPERFAMILY"/>
    <property type="match status" value="1"/>
</dbReference>
<feature type="transmembrane region" description="Helical" evidence="6">
    <location>
        <begin position="421"/>
        <end position="439"/>
    </location>
</feature>
<dbReference type="Gene3D" id="1.20.1250.20">
    <property type="entry name" value="MFS general substrate transporter like domains"/>
    <property type="match status" value="1"/>
</dbReference>
<feature type="compositionally biased region" description="Acidic residues" evidence="5">
    <location>
        <begin position="37"/>
        <end position="49"/>
    </location>
</feature>
<feature type="transmembrane region" description="Helical" evidence="6">
    <location>
        <begin position="229"/>
        <end position="251"/>
    </location>
</feature>
<feature type="transmembrane region" description="Helical" evidence="6">
    <location>
        <begin position="365"/>
        <end position="389"/>
    </location>
</feature>
<dbReference type="AlphaFoldDB" id="A0A9P4YQW3"/>
<feature type="transmembrane region" description="Helical" evidence="6">
    <location>
        <begin position="143"/>
        <end position="162"/>
    </location>
</feature>
<comment type="caution">
    <text evidence="8">The sequence shown here is derived from an EMBL/GenBank/DDBJ whole genome shotgun (WGS) entry which is preliminary data.</text>
</comment>
<evidence type="ECO:0000256" key="4">
    <source>
        <dbReference type="ARBA" id="ARBA00023136"/>
    </source>
</evidence>
<dbReference type="PROSITE" id="PS50850">
    <property type="entry name" value="MFS"/>
    <property type="match status" value="1"/>
</dbReference>
<evidence type="ECO:0000256" key="3">
    <source>
        <dbReference type="ARBA" id="ARBA00022989"/>
    </source>
</evidence>
<dbReference type="GO" id="GO:0015203">
    <property type="term" value="F:polyamine transmembrane transporter activity"/>
    <property type="evidence" value="ECO:0007669"/>
    <property type="project" value="TreeGrafter"/>
</dbReference>
<proteinExistence type="predicted"/>